<feature type="region of interest" description="Disordered" evidence="1">
    <location>
        <begin position="84"/>
        <end position="108"/>
    </location>
</feature>
<feature type="compositionally biased region" description="Basic and acidic residues" evidence="1">
    <location>
        <begin position="92"/>
        <end position="108"/>
    </location>
</feature>
<keyword evidence="2" id="KW-0732">Signal</keyword>
<dbReference type="InterPro" id="IPR019110">
    <property type="entry name" value="Uncharacterised_RAQPRD"/>
</dbReference>
<proteinExistence type="predicted"/>
<evidence type="ECO:0000313" key="3">
    <source>
        <dbReference type="EMBL" id="CNT76876.1"/>
    </source>
</evidence>
<accession>A0A655BUE0</accession>
<gene>
    <name evidence="3" type="ORF">ERS008202_00929</name>
</gene>
<evidence type="ECO:0000313" key="4">
    <source>
        <dbReference type="Proteomes" id="UP000039541"/>
    </source>
</evidence>
<reference evidence="3 4" key="1">
    <citation type="submission" date="2015-03" db="EMBL/GenBank/DDBJ databases">
        <authorList>
            <consortium name="Pathogen Informatics"/>
        </authorList>
    </citation>
    <scope>NUCLEOTIDE SEQUENCE [LARGE SCALE GENOMIC DNA]</scope>
    <source>
        <strain evidence="3 4">3476</strain>
    </source>
</reference>
<dbReference type="Pfam" id="PF09686">
    <property type="entry name" value="Plasmid_RAQPRD"/>
    <property type="match status" value="1"/>
</dbReference>
<feature type="signal peptide" evidence="2">
    <location>
        <begin position="1"/>
        <end position="28"/>
    </location>
</feature>
<dbReference type="NCBIfam" id="TIGR01690">
    <property type="entry name" value="ICE_RAQPRD"/>
    <property type="match status" value="1"/>
</dbReference>
<dbReference type="Proteomes" id="UP000039541">
    <property type="component" value="Unassembled WGS sequence"/>
</dbReference>
<dbReference type="AlphaFoldDB" id="A0A655BUE0"/>
<evidence type="ECO:0000256" key="2">
    <source>
        <dbReference type="SAM" id="SignalP"/>
    </source>
</evidence>
<protein>
    <submittedName>
        <fullName evidence="3">Integrative conjugative element protein, RAQPRD family</fullName>
    </submittedName>
</protein>
<organism evidence="3 4">
    <name type="scientific">Salmonella enterica subsp. enterica serovar Bovismorbificans</name>
    <dbReference type="NCBI Taxonomy" id="58097"/>
    <lineage>
        <taxon>Bacteria</taxon>
        <taxon>Pseudomonadati</taxon>
        <taxon>Pseudomonadota</taxon>
        <taxon>Gammaproteobacteria</taxon>
        <taxon>Enterobacterales</taxon>
        <taxon>Enterobacteriaceae</taxon>
        <taxon>Salmonella</taxon>
    </lineage>
</organism>
<feature type="chain" id="PRO_5025050580" evidence="2">
    <location>
        <begin position="29"/>
        <end position="108"/>
    </location>
</feature>
<sequence>MQRCQLSSRPLRVLLVLSLFSLPEIVSAAEKDELALALRQLDQVQSALERAKIVAVQDNSDGRFFFDYERATRDLKTMKQGIETYLEPSRAQPRDKGSLVGQYRKEQP</sequence>
<dbReference type="EMBL" id="CQPC01000008">
    <property type="protein sequence ID" value="CNT76876.1"/>
    <property type="molecule type" value="Genomic_DNA"/>
</dbReference>
<evidence type="ECO:0000256" key="1">
    <source>
        <dbReference type="SAM" id="MobiDB-lite"/>
    </source>
</evidence>
<name>A0A655BUE0_SALET</name>